<sequence>MPEVIRSAVAIDLSTFEFDMFLLSQELENEEDIGEQSPQEQEQKGGEDE</sequence>
<organism evidence="2 3">
    <name type="scientific">Sulfurospirillum tamanense</name>
    <dbReference type="NCBI Taxonomy" id="2813362"/>
    <lineage>
        <taxon>Bacteria</taxon>
        <taxon>Pseudomonadati</taxon>
        <taxon>Campylobacterota</taxon>
        <taxon>Epsilonproteobacteria</taxon>
        <taxon>Campylobacterales</taxon>
        <taxon>Sulfurospirillaceae</taxon>
        <taxon>Sulfurospirillum</taxon>
    </lineage>
</organism>
<dbReference type="RefSeq" id="WP_205459803.1">
    <property type="nucleotide sequence ID" value="NZ_JAFHKK010000029.1"/>
</dbReference>
<evidence type="ECO:0000256" key="1">
    <source>
        <dbReference type="SAM" id="MobiDB-lite"/>
    </source>
</evidence>
<proteinExistence type="predicted"/>
<dbReference type="Proteomes" id="UP000703590">
    <property type="component" value="Unassembled WGS sequence"/>
</dbReference>
<dbReference type="EMBL" id="JAFHKK010000029">
    <property type="protein sequence ID" value="MBN2965257.1"/>
    <property type="molecule type" value="Genomic_DNA"/>
</dbReference>
<name>A0ABS2WUD1_9BACT</name>
<reference evidence="2" key="1">
    <citation type="submission" date="2021-02" db="EMBL/GenBank/DDBJ databases">
        <title>Sulfurospirillum tamanensis sp. nov.</title>
        <authorList>
            <person name="Frolova A."/>
            <person name="Merkel A."/>
            <person name="Slobodkin A."/>
        </authorList>
    </citation>
    <scope>NUCLEOTIDE SEQUENCE</scope>
    <source>
        <strain evidence="2">T05b</strain>
    </source>
</reference>
<feature type="region of interest" description="Disordered" evidence="1">
    <location>
        <begin position="27"/>
        <end position="49"/>
    </location>
</feature>
<evidence type="ECO:0000313" key="2">
    <source>
        <dbReference type="EMBL" id="MBN2965257.1"/>
    </source>
</evidence>
<reference evidence="2" key="2">
    <citation type="submission" date="2021-02" db="EMBL/GenBank/DDBJ databases">
        <authorList>
            <person name="Merkel A.Y."/>
        </authorList>
    </citation>
    <scope>NUCLEOTIDE SEQUENCE</scope>
    <source>
        <strain evidence="2">T05b</strain>
    </source>
</reference>
<gene>
    <name evidence="2" type="ORF">JWV37_10730</name>
</gene>
<comment type="caution">
    <text evidence="2">The sequence shown here is derived from an EMBL/GenBank/DDBJ whole genome shotgun (WGS) entry which is preliminary data.</text>
</comment>
<accession>A0ABS2WUD1</accession>
<protein>
    <submittedName>
        <fullName evidence="2">Uncharacterized protein</fullName>
    </submittedName>
</protein>
<keyword evidence="3" id="KW-1185">Reference proteome</keyword>
<evidence type="ECO:0000313" key="3">
    <source>
        <dbReference type="Proteomes" id="UP000703590"/>
    </source>
</evidence>